<evidence type="ECO:0000313" key="2">
    <source>
        <dbReference type="EMBL" id="KFD50212.1"/>
    </source>
</evidence>
<protein>
    <submittedName>
        <fullName evidence="2">Uncharacterized protein</fullName>
    </submittedName>
</protein>
<dbReference type="EMBL" id="KL363257">
    <property type="protein sequence ID" value="KFD50212.1"/>
    <property type="molecule type" value="Genomic_DNA"/>
</dbReference>
<keyword evidence="4" id="KW-1185">Reference proteome</keyword>
<reference evidence="2 4" key="1">
    <citation type="journal article" date="2014" name="Nat. Genet.">
        <title>Genome and transcriptome of the porcine whipworm Trichuris suis.</title>
        <authorList>
            <person name="Jex A.R."/>
            <person name="Nejsum P."/>
            <person name="Schwarz E.M."/>
            <person name="Hu L."/>
            <person name="Young N.D."/>
            <person name="Hall R.S."/>
            <person name="Korhonen P.K."/>
            <person name="Liao S."/>
            <person name="Thamsborg S."/>
            <person name="Xia J."/>
            <person name="Xu P."/>
            <person name="Wang S."/>
            <person name="Scheerlinck J.P."/>
            <person name="Hofmann A."/>
            <person name="Sternberg P.W."/>
            <person name="Wang J."/>
            <person name="Gasser R.B."/>
        </authorList>
    </citation>
    <scope>NUCLEOTIDE SEQUENCE [LARGE SCALE GENOMIC DNA]</scope>
    <source>
        <strain evidence="3">DCEP-RM93F</strain>
        <strain evidence="2">DCEP-RM93M</strain>
    </source>
</reference>
<keyword evidence="1" id="KW-0732">Signal</keyword>
<evidence type="ECO:0000313" key="4">
    <source>
        <dbReference type="Proteomes" id="UP000030764"/>
    </source>
</evidence>
<feature type="chain" id="PRO_5010405195" evidence="1">
    <location>
        <begin position="32"/>
        <end position="97"/>
    </location>
</feature>
<feature type="signal peptide" evidence="1">
    <location>
        <begin position="1"/>
        <end position="31"/>
    </location>
</feature>
<accession>A0A085LZ16</accession>
<dbReference type="Proteomes" id="UP000030758">
    <property type="component" value="Unassembled WGS sequence"/>
</dbReference>
<sequence>MAKKGYKQRGKCKNFLLLLRLLLHLLNVANGIWCTASTEGVCGCIYSKAILETSDNFQLQFQHALQRARKLLRNRESKVLVEMATMKLQEARQRKVR</sequence>
<gene>
    <name evidence="2" type="ORF">M513_08957</name>
    <name evidence="3" type="ORF">M514_08957</name>
</gene>
<dbReference type="EMBL" id="KL367488">
    <property type="protein sequence ID" value="KFD70389.1"/>
    <property type="molecule type" value="Genomic_DNA"/>
</dbReference>
<evidence type="ECO:0000256" key="1">
    <source>
        <dbReference type="SAM" id="SignalP"/>
    </source>
</evidence>
<proteinExistence type="predicted"/>
<dbReference type="AlphaFoldDB" id="A0A085LZ16"/>
<name>A0A085LZ16_9BILA</name>
<organism evidence="2 4">
    <name type="scientific">Trichuris suis</name>
    <name type="common">pig whipworm</name>
    <dbReference type="NCBI Taxonomy" id="68888"/>
    <lineage>
        <taxon>Eukaryota</taxon>
        <taxon>Metazoa</taxon>
        <taxon>Ecdysozoa</taxon>
        <taxon>Nematoda</taxon>
        <taxon>Enoplea</taxon>
        <taxon>Dorylaimia</taxon>
        <taxon>Trichinellida</taxon>
        <taxon>Trichuridae</taxon>
        <taxon>Trichuris</taxon>
    </lineage>
</organism>
<evidence type="ECO:0000313" key="3">
    <source>
        <dbReference type="EMBL" id="KFD70389.1"/>
    </source>
</evidence>
<dbReference type="Proteomes" id="UP000030764">
    <property type="component" value="Unassembled WGS sequence"/>
</dbReference>